<evidence type="ECO:0000256" key="5">
    <source>
        <dbReference type="ARBA" id="ARBA00023136"/>
    </source>
</evidence>
<keyword evidence="9" id="KW-1185">Reference proteome</keyword>
<name>A0ABR3NRE1_9TELE</name>
<dbReference type="PANTHER" id="PTHR10671:SF43">
    <property type="entry name" value="GERM CELL-SPECIFIC GENE 1 PROTEIN"/>
    <property type="match status" value="1"/>
</dbReference>
<comment type="subcellular location">
    <subcellularLocation>
        <location evidence="1">Membrane</location>
        <topology evidence="1">Multi-pass membrane protein</topology>
    </subcellularLocation>
</comment>
<comment type="caution">
    <text evidence="8">The sequence shown here is derived from an EMBL/GenBank/DDBJ whole genome shotgun (WGS) entry which is preliminary data.</text>
</comment>
<feature type="transmembrane region" description="Helical" evidence="7">
    <location>
        <begin position="256"/>
        <end position="280"/>
    </location>
</feature>
<feature type="transmembrane region" description="Helical" evidence="7">
    <location>
        <begin position="221"/>
        <end position="244"/>
    </location>
</feature>
<evidence type="ECO:0000313" key="8">
    <source>
        <dbReference type="EMBL" id="KAL1279600.1"/>
    </source>
</evidence>
<organism evidence="8 9">
    <name type="scientific">Cirrhinus molitorella</name>
    <name type="common">mud carp</name>
    <dbReference type="NCBI Taxonomy" id="172907"/>
    <lineage>
        <taxon>Eukaryota</taxon>
        <taxon>Metazoa</taxon>
        <taxon>Chordata</taxon>
        <taxon>Craniata</taxon>
        <taxon>Vertebrata</taxon>
        <taxon>Euteleostomi</taxon>
        <taxon>Actinopterygii</taxon>
        <taxon>Neopterygii</taxon>
        <taxon>Teleostei</taxon>
        <taxon>Ostariophysi</taxon>
        <taxon>Cypriniformes</taxon>
        <taxon>Cyprinidae</taxon>
        <taxon>Labeoninae</taxon>
        <taxon>Labeonini</taxon>
        <taxon>Cirrhinus</taxon>
    </lineage>
</organism>
<evidence type="ECO:0008006" key="10">
    <source>
        <dbReference type="Google" id="ProtNLM"/>
    </source>
</evidence>
<dbReference type="Pfam" id="PF07803">
    <property type="entry name" value="GSG-1"/>
    <property type="match status" value="1"/>
</dbReference>
<feature type="compositionally biased region" description="Low complexity" evidence="6">
    <location>
        <begin position="394"/>
        <end position="407"/>
    </location>
</feature>
<dbReference type="InterPro" id="IPR050579">
    <property type="entry name" value="PMP-22/EMP/MP20-like"/>
</dbReference>
<feature type="transmembrane region" description="Helical" evidence="7">
    <location>
        <begin position="300"/>
        <end position="320"/>
    </location>
</feature>
<sequence length="438" mass="48831">MTSLNTLRDIIIVVITTNNITWNGSPVATETLLSRRRTYIAFECVRGFRAIVEGQEKQMDMHYFLREKKRVIEDHCVTELEQIDRLERRARNPAFASVSMSLLSLLRSPRLSFVQTLLSLLLSLASLSSSYWCVGRQKVPKPLCSPSRRLKCTPVHGVSDGSFSWETGDDRFIFPSFHAGLWTTCEENIYTDAWEEKCRSFMALTPASEKGIVWLYVGMELLYISLLSVSSLLLLLQLCLSSWFPPQQRWGQLLNAFAAVCTVLGGLVGMVAHMMYMQVFQVTISLGPEDFKPHSYGYSWAFYVAWVAFTCCMSSGVSTLNNYTKKFLMAGPKHRSVFYPCRNFTFPPQPPLLSPLSPYFSPPLPPPPPRPAPLSPCPAHPSHTPAPLSPCPTPLSHSPAPLSPSLSLPDPTASLPVALVLSPLSFASQCSDEEFSPL</sequence>
<gene>
    <name evidence="8" type="ORF">QQF64_026273</name>
</gene>
<keyword evidence="4 7" id="KW-1133">Transmembrane helix</keyword>
<dbReference type="EMBL" id="JAYMGO010000003">
    <property type="protein sequence ID" value="KAL1279600.1"/>
    <property type="molecule type" value="Genomic_DNA"/>
</dbReference>
<dbReference type="Proteomes" id="UP001558613">
    <property type="component" value="Unassembled WGS sequence"/>
</dbReference>
<evidence type="ECO:0000256" key="4">
    <source>
        <dbReference type="ARBA" id="ARBA00022989"/>
    </source>
</evidence>
<dbReference type="InterPro" id="IPR012478">
    <property type="entry name" value="GSG-1"/>
</dbReference>
<evidence type="ECO:0000313" key="9">
    <source>
        <dbReference type="Proteomes" id="UP001558613"/>
    </source>
</evidence>
<evidence type="ECO:0000256" key="7">
    <source>
        <dbReference type="SAM" id="Phobius"/>
    </source>
</evidence>
<dbReference type="PANTHER" id="PTHR10671">
    <property type="entry name" value="EPITHELIAL MEMBRANE PROTEIN-RELATED"/>
    <property type="match status" value="1"/>
</dbReference>
<evidence type="ECO:0000256" key="6">
    <source>
        <dbReference type="SAM" id="MobiDB-lite"/>
    </source>
</evidence>
<evidence type="ECO:0000256" key="2">
    <source>
        <dbReference type="ARBA" id="ARBA00007425"/>
    </source>
</evidence>
<reference evidence="8 9" key="1">
    <citation type="submission" date="2023-09" db="EMBL/GenBank/DDBJ databases">
        <authorList>
            <person name="Wang M."/>
        </authorList>
    </citation>
    <scope>NUCLEOTIDE SEQUENCE [LARGE SCALE GENOMIC DNA]</scope>
    <source>
        <strain evidence="8">GT-2023</strain>
        <tissue evidence="8">Liver</tissue>
    </source>
</reference>
<evidence type="ECO:0000256" key="1">
    <source>
        <dbReference type="ARBA" id="ARBA00004141"/>
    </source>
</evidence>
<protein>
    <recommendedName>
        <fullName evidence="10">Germ cell-specific gene 1-like protein</fullName>
    </recommendedName>
</protein>
<dbReference type="Gene3D" id="1.20.140.150">
    <property type="match status" value="1"/>
</dbReference>
<comment type="similarity">
    <text evidence="2">Belongs to the GSG1 family.</text>
</comment>
<keyword evidence="5 7" id="KW-0472">Membrane</keyword>
<accession>A0ABR3NRE1</accession>
<evidence type="ECO:0000256" key="3">
    <source>
        <dbReference type="ARBA" id="ARBA00022692"/>
    </source>
</evidence>
<feature type="region of interest" description="Disordered" evidence="6">
    <location>
        <begin position="388"/>
        <end position="407"/>
    </location>
</feature>
<proteinExistence type="inferred from homology"/>
<keyword evidence="3 7" id="KW-0812">Transmembrane</keyword>